<name>A0A388LQ66_CHABU</name>
<dbReference type="AlphaFoldDB" id="A0A388LQ66"/>
<evidence type="ECO:0000256" key="1">
    <source>
        <dbReference type="ARBA" id="ARBA00022679"/>
    </source>
</evidence>
<dbReference type="InterPro" id="IPR001584">
    <property type="entry name" value="Integrase_cat-core"/>
</dbReference>
<keyword evidence="6" id="KW-0695">RNA-directed DNA polymerase</keyword>
<dbReference type="InterPro" id="IPR036397">
    <property type="entry name" value="RNaseH_sf"/>
</dbReference>
<dbReference type="OMA" id="MCKDERD"/>
<evidence type="ECO:0000313" key="9">
    <source>
        <dbReference type="Proteomes" id="UP000265515"/>
    </source>
</evidence>
<evidence type="ECO:0000256" key="6">
    <source>
        <dbReference type="ARBA" id="ARBA00022918"/>
    </source>
</evidence>
<sequence>MEWTEDREAAAQTLKDILSFDQVTLAAPCFNDQVRRPFILETDGGPLTVGGVLIQKSEEGKDWLIRFESRTLNSAERRYSQFKKEVLMILHCLKTFQAYLFGRRFILRIDQTNVAGALKNYKPIDPTIGRWIGFIGRFDYKVERISGLRNRADGLKRVCIPPEGIEDTETIDAFLEYEGGTLAVDNEMADSVTITGQLLIQTLERGAPAVVAELMKGSVTTFMCKDERDLWGVVIGPKEELIAMVVEGGRDAVMTLTETWAQNKYIPDARDNLNGYVEAVTLKKKTGKGVADWVEDFYLRHPFVRSFIADNGTEFVKQEVLGRLKALCVPIKIIEPYHPEANAPVERGHRTLKNTIAKLAMDDLGNWPRYLKQAVFSENMTPKRTTGCIPAKLWYGREIDFPVEALVPT</sequence>
<keyword evidence="5" id="KW-0378">Hydrolase</keyword>
<organism evidence="8 9">
    <name type="scientific">Chara braunii</name>
    <name type="common">Braun's stonewort</name>
    <dbReference type="NCBI Taxonomy" id="69332"/>
    <lineage>
        <taxon>Eukaryota</taxon>
        <taxon>Viridiplantae</taxon>
        <taxon>Streptophyta</taxon>
        <taxon>Charophyceae</taxon>
        <taxon>Charales</taxon>
        <taxon>Characeae</taxon>
        <taxon>Chara</taxon>
    </lineage>
</organism>
<dbReference type="Pfam" id="PF17917">
    <property type="entry name" value="RT_RNaseH"/>
    <property type="match status" value="1"/>
</dbReference>
<dbReference type="GO" id="GO:0003676">
    <property type="term" value="F:nucleic acid binding"/>
    <property type="evidence" value="ECO:0007669"/>
    <property type="project" value="InterPro"/>
</dbReference>
<proteinExistence type="predicted"/>
<protein>
    <recommendedName>
        <fullName evidence="7">Integrase catalytic domain-containing protein</fullName>
    </recommendedName>
</protein>
<dbReference type="GO" id="GO:0004519">
    <property type="term" value="F:endonuclease activity"/>
    <property type="evidence" value="ECO:0007669"/>
    <property type="project" value="UniProtKB-KW"/>
</dbReference>
<dbReference type="OrthoDB" id="5978043at2759"/>
<evidence type="ECO:0000313" key="8">
    <source>
        <dbReference type="EMBL" id="GBG84353.1"/>
    </source>
</evidence>
<reference evidence="8 9" key="1">
    <citation type="journal article" date="2018" name="Cell">
        <title>The Chara Genome: Secondary Complexity and Implications for Plant Terrestrialization.</title>
        <authorList>
            <person name="Nishiyama T."/>
            <person name="Sakayama H."/>
            <person name="Vries J.D."/>
            <person name="Buschmann H."/>
            <person name="Saint-Marcoux D."/>
            <person name="Ullrich K.K."/>
            <person name="Haas F.B."/>
            <person name="Vanderstraeten L."/>
            <person name="Becker D."/>
            <person name="Lang D."/>
            <person name="Vosolsobe S."/>
            <person name="Rombauts S."/>
            <person name="Wilhelmsson P.K.I."/>
            <person name="Janitza P."/>
            <person name="Kern R."/>
            <person name="Heyl A."/>
            <person name="Rumpler F."/>
            <person name="Villalobos L.I.A.C."/>
            <person name="Clay J.M."/>
            <person name="Skokan R."/>
            <person name="Toyoda A."/>
            <person name="Suzuki Y."/>
            <person name="Kagoshima H."/>
            <person name="Schijlen E."/>
            <person name="Tajeshwar N."/>
            <person name="Catarino B."/>
            <person name="Hetherington A.J."/>
            <person name="Saltykova A."/>
            <person name="Bonnot C."/>
            <person name="Breuninger H."/>
            <person name="Symeonidi A."/>
            <person name="Radhakrishnan G.V."/>
            <person name="Van Nieuwerburgh F."/>
            <person name="Deforce D."/>
            <person name="Chang C."/>
            <person name="Karol K.G."/>
            <person name="Hedrich R."/>
            <person name="Ulvskov P."/>
            <person name="Glockner G."/>
            <person name="Delwiche C.F."/>
            <person name="Petrasek J."/>
            <person name="Van de Peer Y."/>
            <person name="Friml J."/>
            <person name="Beilby M."/>
            <person name="Dolan L."/>
            <person name="Kohara Y."/>
            <person name="Sugano S."/>
            <person name="Fujiyama A."/>
            <person name="Delaux P.-M."/>
            <person name="Quint M."/>
            <person name="TheiBen G."/>
            <person name="Hagemann M."/>
            <person name="Harholt J."/>
            <person name="Dunand C."/>
            <person name="Zachgo S."/>
            <person name="Langdale J."/>
            <person name="Maumus F."/>
            <person name="Straeten D.V.D."/>
            <person name="Gould S.B."/>
            <person name="Rensing S.A."/>
        </authorList>
    </citation>
    <scope>NUCLEOTIDE SEQUENCE [LARGE SCALE GENOMIC DNA]</scope>
    <source>
        <strain evidence="8 9">S276</strain>
    </source>
</reference>
<keyword evidence="3" id="KW-0540">Nuclease</keyword>
<dbReference type="Proteomes" id="UP000265515">
    <property type="component" value="Unassembled WGS sequence"/>
</dbReference>
<evidence type="ECO:0000256" key="5">
    <source>
        <dbReference type="ARBA" id="ARBA00022801"/>
    </source>
</evidence>
<gene>
    <name evidence="8" type="ORF">CBR_g38324</name>
</gene>
<keyword evidence="2" id="KW-0548">Nucleotidyltransferase</keyword>
<dbReference type="CDD" id="cd09274">
    <property type="entry name" value="RNase_HI_RT_Ty3"/>
    <property type="match status" value="1"/>
</dbReference>
<dbReference type="GO" id="GO:0015074">
    <property type="term" value="P:DNA integration"/>
    <property type="evidence" value="ECO:0007669"/>
    <property type="project" value="InterPro"/>
</dbReference>
<dbReference type="PANTHER" id="PTHR37984">
    <property type="entry name" value="PROTEIN CBG26694"/>
    <property type="match status" value="1"/>
</dbReference>
<dbReference type="InterPro" id="IPR043502">
    <property type="entry name" value="DNA/RNA_pol_sf"/>
</dbReference>
<keyword evidence="4" id="KW-0255">Endonuclease</keyword>
<keyword evidence="1" id="KW-0808">Transferase</keyword>
<dbReference type="Gramene" id="GBG84353">
    <property type="protein sequence ID" value="GBG84353"/>
    <property type="gene ID" value="CBR_g38324"/>
</dbReference>
<keyword evidence="9" id="KW-1185">Reference proteome</keyword>
<dbReference type="GO" id="GO:0003964">
    <property type="term" value="F:RNA-directed DNA polymerase activity"/>
    <property type="evidence" value="ECO:0007669"/>
    <property type="project" value="UniProtKB-KW"/>
</dbReference>
<feature type="domain" description="Integrase catalytic" evidence="7">
    <location>
        <begin position="233"/>
        <end position="398"/>
    </location>
</feature>
<evidence type="ECO:0000256" key="2">
    <source>
        <dbReference type="ARBA" id="ARBA00022695"/>
    </source>
</evidence>
<dbReference type="SUPFAM" id="SSF53098">
    <property type="entry name" value="Ribonuclease H-like"/>
    <property type="match status" value="1"/>
</dbReference>
<dbReference type="InterPro" id="IPR050951">
    <property type="entry name" value="Retrovirus_Pol_polyprotein"/>
</dbReference>
<dbReference type="InterPro" id="IPR012337">
    <property type="entry name" value="RNaseH-like_sf"/>
</dbReference>
<dbReference type="PROSITE" id="PS50994">
    <property type="entry name" value="INTEGRASE"/>
    <property type="match status" value="1"/>
</dbReference>
<dbReference type="InterPro" id="IPR041373">
    <property type="entry name" value="RT_RNaseH"/>
</dbReference>
<evidence type="ECO:0000256" key="4">
    <source>
        <dbReference type="ARBA" id="ARBA00022759"/>
    </source>
</evidence>
<dbReference type="GO" id="GO:0016787">
    <property type="term" value="F:hydrolase activity"/>
    <property type="evidence" value="ECO:0007669"/>
    <property type="project" value="UniProtKB-KW"/>
</dbReference>
<evidence type="ECO:0000259" key="7">
    <source>
        <dbReference type="PROSITE" id="PS50994"/>
    </source>
</evidence>
<dbReference type="EMBL" id="BFEA01000473">
    <property type="protein sequence ID" value="GBG84353.1"/>
    <property type="molecule type" value="Genomic_DNA"/>
</dbReference>
<dbReference type="Gene3D" id="3.30.420.10">
    <property type="entry name" value="Ribonuclease H-like superfamily/Ribonuclease H"/>
    <property type="match status" value="1"/>
</dbReference>
<dbReference type="PANTHER" id="PTHR37984:SF5">
    <property type="entry name" value="PROTEIN NYNRIN-LIKE"/>
    <property type="match status" value="1"/>
</dbReference>
<evidence type="ECO:0000256" key="3">
    <source>
        <dbReference type="ARBA" id="ARBA00022722"/>
    </source>
</evidence>
<accession>A0A388LQ66</accession>
<comment type="caution">
    <text evidence="8">The sequence shown here is derived from an EMBL/GenBank/DDBJ whole genome shotgun (WGS) entry which is preliminary data.</text>
</comment>
<dbReference type="SUPFAM" id="SSF56672">
    <property type="entry name" value="DNA/RNA polymerases"/>
    <property type="match status" value="1"/>
</dbReference>